<dbReference type="AlphaFoldDB" id="V6SDD9"/>
<dbReference type="EMBL" id="JRLZ01000010">
    <property type="protein sequence ID" value="KGO95359.1"/>
    <property type="molecule type" value="Genomic_DNA"/>
</dbReference>
<accession>V6SDD9</accession>
<reference evidence="2 3" key="2">
    <citation type="journal article" date="2015" name="Stand. Genomic Sci.">
        <title>High quality draft genomic sequence of Flavobacterium enshiense DK69(T) and comparison among Flavobacterium genomes.</title>
        <authorList>
            <person name="Zeng Z."/>
            <person name="Chen C."/>
            <person name="Du H."/>
            <person name="Wang G."/>
            <person name="Li M."/>
        </authorList>
    </citation>
    <scope>NUCLEOTIDE SEQUENCE [LARGE SCALE GENOMIC DNA]</scope>
    <source>
        <strain evidence="2 3">DK69</strain>
    </source>
</reference>
<gene>
    <name evidence="2" type="ORF">Q767_11165</name>
</gene>
<evidence type="ECO:0000313" key="3">
    <source>
        <dbReference type="Proteomes" id="UP000030149"/>
    </source>
</evidence>
<dbReference type="STRING" id="1107311.Q767_11165"/>
<name>V6SDD9_9FLAO</name>
<keyword evidence="1" id="KW-0732">Signal</keyword>
<evidence type="ECO:0000313" key="2">
    <source>
        <dbReference type="EMBL" id="KGO95359.1"/>
    </source>
</evidence>
<dbReference type="eggNOG" id="ENOG5033ZPP">
    <property type="taxonomic scope" value="Bacteria"/>
</dbReference>
<evidence type="ECO:0000256" key="1">
    <source>
        <dbReference type="SAM" id="SignalP"/>
    </source>
</evidence>
<feature type="chain" id="PRO_5004750527" evidence="1">
    <location>
        <begin position="19"/>
        <end position="251"/>
    </location>
</feature>
<sequence length="251" mass="27529">MRNAYLITTLLLCFSSQAQSNAVGIGTTNPQQKLHLDKTVGTLRVESLDKDNNTTNGGNVTPTATYPLYVDHNGILTLKLGSTINSDGVDAIDHAIIPACNIRMFPADADGKVDATIFTYTLTVPRAAILEVKYSVSFQVYEKEASGVLTMIRDGGARRVSTYYTVDNLPRKYGQASRNYMNNNTKNPLPYTAIDRLGAVGNLYNSSTTYVQLTPGTHTLQLKAEVSSNLPAMYTYVKMAIDTDSVFMRLY</sequence>
<organism evidence="2 3">
    <name type="scientific">Flavobacterium enshiense DK69</name>
    <dbReference type="NCBI Taxonomy" id="1107311"/>
    <lineage>
        <taxon>Bacteria</taxon>
        <taxon>Pseudomonadati</taxon>
        <taxon>Bacteroidota</taxon>
        <taxon>Flavobacteriia</taxon>
        <taxon>Flavobacteriales</taxon>
        <taxon>Flavobacteriaceae</taxon>
        <taxon>Flavobacterium</taxon>
    </lineage>
</organism>
<dbReference type="PATRIC" id="fig|1107311.3.peg.690"/>
<proteinExistence type="predicted"/>
<comment type="caution">
    <text evidence="2">The sequence shown here is derived from an EMBL/GenBank/DDBJ whole genome shotgun (WGS) entry which is preliminary data.</text>
</comment>
<dbReference type="Proteomes" id="UP000030149">
    <property type="component" value="Unassembled WGS sequence"/>
</dbReference>
<reference evidence="3" key="1">
    <citation type="submission" date="2013-09" db="EMBL/GenBank/DDBJ databases">
        <authorList>
            <person name="Zeng Z."/>
            <person name="Chen C."/>
        </authorList>
    </citation>
    <scope>NUCLEOTIDE SEQUENCE [LARGE SCALE GENOMIC DNA]</scope>
    <source>
        <strain evidence="3">DK69</strain>
    </source>
</reference>
<protein>
    <submittedName>
        <fullName evidence="2">Uncharacterized protein</fullName>
    </submittedName>
</protein>
<feature type="signal peptide" evidence="1">
    <location>
        <begin position="1"/>
        <end position="18"/>
    </location>
</feature>
<dbReference type="OrthoDB" id="1375929at2"/>
<dbReference type="RefSeq" id="WP_023572745.1">
    <property type="nucleotide sequence ID" value="NZ_AVCS01000006.1"/>
</dbReference>
<keyword evidence="3" id="KW-1185">Reference proteome</keyword>